<reference evidence="1 2" key="1">
    <citation type="submission" date="2021-06" db="EMBL/GenBank/DDBJ databases">
        <authorList>
            <person name="Kallberg Y."/>
            <person name="Tangrot J."/>
            <person name="Rosling A."/>
        </authorList>
    </citation>
    <scope>NUCLEOTIDE SEQUENCE [LARGE SCALE GENOMIC DNA]</scope>
    <source>
        <strain evidence="1 2">120-4 pot B 10/14</strain>
    </source>
</reference>
<proteinExistence type="predicted"/>
<evidence type="ECO:0000313" key="1">
    <source>
        <dbReference type="EMBL" id="CAG8846869.1"/>
    </source>
</evidence>
<dbReference type="Proteomes" id="UP000789901">
    <property type="component" value="Unassembled WGS sequence"/>
</dbReference>
<keyword evidence="2" id="KW-1185">Reference proteome</keyword>
<name>A0ABN7X3J8_GIGMA</name>
<comment type="caution">
    <text evidence="1">The sequence shown here is derived from an EMBL/GenBank/DDBJ whole genome shotgun (WGS) entry which is preliminary data.</text>
</comment>
<feature type="non-terminal residue" evidence="1">
    <location>
        <position position="60"/>
    </location>
</feature>
<gene>
    <name evidence="1" type="ORF">GMARGA_LOCUS38381</name>
</gene>
<evidence type="ECO:0000313" key="2">
    <source>
        <dbReference type="Proteomes" id="UP000789901"/>
    </source>
</evidence>
<dbReference type="EMBL" id="CAJVQB010085263">
    <property type="protein sequence ID" value="CAG8846869.1"/>
    <property type="molecule type" value="Genomic_DNA"/>
</dbReference>
<sequence>LEEKVPCQINNSEFRSELYLSYCNFGHVEALINIGLSFYEGVTYLVENSCNIIEKYSLHV</sequence>
<feature type="non-terminal residue" evidence="1">
    <location>
        <position position="1"/>
    </location>
</feature>
<organism evidence="1 2">
    <name type="scientific">Gigaspora margarita</name>
    <dbReference type="NCBI Taxonomy" id="4874"/>
    <lineage>
        <taxon>Eukaryota</taxon>
        <taxon>Fungi</taxon>
        <taxon>Fungi incertae sedis</taxon>
        <taxon>Mucoromycota</taxon>
        <taxon>Glomeromycotina</taxon>
        <taxon>Glomeromycetes</taxon>
        <taxon>Diversisporales</taxon>
        <taxon>Gigasporaceae</taxon>
        <taxon>Gigaspora</taxon>
    </lineage>
</organism>
<protein>
    <submittedName>
        <fullName evidence="1">13240_t:CDS:1</fullName>
    </submittedName>
</protein>
<accession>A0ABN7X3J8</accession>